<organism evidence="1 2">
    <name type="scientific">Massilia frigida</name>
    <dbReference type="NCBI Taxonomy" id="2609281"/>
    <lineage>
        <taxon>Bacteria</taxon>
        <taxon>Pseudomonadati</taxon>
        <taxon>Pseudomonadota</taxon>
        <taxon>Betaproteobacteria</taxon>
        <taxon>Burkholderiales</taxon>
        <taxon>Oxalobacteraceae</taxon>
        <taxon>Telluria group</taxon>
        <taxon>Massilia</taxon>
    </lineage>
</organism>
<evidence type="ECO:0008006" key="3">
    <source>
        <dbReference type="Google" id="ProtNLM"/>
    </source>
</evidence>
<comment type="caution">
    <text evidence="1">The sequence shown here is derived from an EMBL/GenBank/DDBJ whole genome shotgun (WGS) entry which is preliminary data.</text>
</comment>
<keyword evidence="2" id="KW-1185">Reference proteome</keyword>
<dbReference type="Gene3D" id="1.25.40.20">
    <property type="entry name" value="Ankyrin repeat-containing domain"/>
    <property type="match status" value="1"/>
</dbReference>
<evidence type="ECO:0000313" key="2">
    <source>
        <dbReference type="Proteomes" id="UP000621455"/>
    </source>
</evidence>
<proteinExistence type="predicted"/>
<name>A0ABX0NFF2_9BURK</name>
<protein>
    <recommendedName>
        <fullName evidence="3">Ankyrin repeat domain-containing protein</fullName>
    </recommendedName>
</protein>
<dbReference type="SUPFAM" id="SSF48403">
    <property type="entry name" value="Ankyrin repeat"/>
    <property type="match status" value="1"/>
</dbReference>
<sequence>MSASALTTRIAFLRATQLGVSHARLMEKQMSTSLEASMRNLLKQILWSSMAYEAGCEPTKPEKRKNGRSKTTKHTPQVKQVEKAFDAIKRGDLAGLVKAVATADQANWIRQGKAWCLLDEAVRCQSLPLVAWLLNKGANPNTLFRYDHLHSHLLDSVIPGLYFSPLAAALRGGLEDIVVLLLTHGASLRLPIWYDVSAGLVTCEDMAVEGGLWPRIEAFLIAQDTAEPGVTPPSAKRI</sequence>
<dbReference type="EMBL" id="WHJG01000023">
    <property type="protein sequence ID" value="NHZ81569.1"/>
    <property type="molecule type" value="Genomic_DNA"/>
</dbReference>
<reference evidence="1 2" key="1">
    <citation type="submission" date="2019-10" db="EMBL/GenBank/DDBJ databases">
        <title>Taxonomy of Antarctic Massilia spp.: description of Massilia rubra sp. nov., Massilia aquatica sp. nov., Massilia mucilaginosa sp. nov., Massilia frigida sp. nov. isolated from streams, lakes and regoliths.</title>
        <authorList>
            <person name="Holochova P."/>
            <person name="Sedlacek I."/>
            <person name="Kralova S."/>
            <person name="Maslanova I."/>
            <person name="Busse H.-J."/>
            <person name="Stankova E."/>
            <person name="Vrbovska V."/>
            <person name="Kovarovic V."/>
            <person name="Bartak M."/>
            <person name="Svec P."/>
            <person name="Pantucek R."/>
        </authorList>
    </citation>
    <scope>NUCLEOTIDE SEQUENCE [LARGE SCALE GENOMIC DNA]</scope>
    <source>
        <strain evidence="1 2">CCM 8695</strain>
    </source>
</reference>
<accession>A0ABX0NFF2</accession>
<gene>
    <name evidence="1" type="ORF">F2P44_20145</name>
</gene>
<dbReference type="Proteomes" id="UP000621455">
    <property type="component" value="Unassembled WGS sequence"/>
</dbReference>
<evidence type="ECO:0000313" key="1">
    <source>
        <dbReference type="EMBL" id="NHZ81569.1"/>
    </source>
</evidence>
<dbReference type="InterPro" id="IPR036770">
    <property type="entry name" value="Ankyrin_rpt-contain_sf"/>
</dbReference>